<dbReference type="OrthoDB" id="5866640at2759"/>
<feature type="region of interest" description="Disordered" evidence="1">
    <location>
        <begin position="255"/>
        <end position="281"/>
    </location>
</feature>
<comment type="caution">
    <text evidence="2">The sequence shown here is derived from an EMBL/GenBank/DDBJ whole genome shotgun (WGS) entry which is preliminary data.</text>
</comment>
<protein>
    <submittedName>
        <fullName evidence="2">Uncharacterized protein</fullName>
    </submittedName>
</protein>
<keyword evidence="3" id="KW-1185">Reference proteome</keyword>
<sequence>MLHDGDSDHQHEMILQPPEPMEGNEIDFMHSCSINGEDANGGGSTTDRSSISPSHVDEMNDLIENGVKYNAEGKVGGAMSENDRRIELLDAKFIYIQHQMSKIMRHLHVTPCVCESCNEIHQNIEGVRQLNDPTDMLSQLFPNASPQQLRTLLDLSKMNKLPSQVVSQKEHMASAPVVAKPKLGADYSAHNGGGKIGSVTGIEASKKAIADYARIHGGAAAAKKFGIPPPVSTYYQKKDSSSSLLANTPLVSLPTNGMNQLSNSATASPGPSSDGGDRDEMAFNHEPALVANNQNAAIKRPSAPAAFPQKMVDMIMMNTQNAAHSTGSPGFLRGRGRGRPKLIGDELDADLVDYMVQVKQSDPHGHMTASQALVIARQYILERAPGLLEEHGGHVKLKLTWAMKLVSRIAERQKEIELGLPAGTLSNMGRNLNSLPGGNLMADMMAQNILSQHMLMVNQMNNGEPTNTTTIEEKPPKIEKHQNEENLASAVQPEIVNIKELHLPFLNNFLAELNGKAATVVDGEIAGDIATN</sequence>
<proteinExistence type="predicted"/>
<dbReference type="InterPro" id="IPR038839">
    <property type="entry name" value="Attf-4-like"/>
</dbReference>
<dbReference type="PANTHER" id="PTHR36522">
    <property type="entry name" value="AT HOOK-CONTAINING PROTEIN ATTF-4"/>
    <property type="match status" value="1"/>
</dbReference>
<feature type="compositionally biased region" description="Basic and acidic residues" evidence="1">
    <location>
        <begin position="1"/>
        <end position="12"/>
    </location>
</feature>
<reference evidence="2 3" key="1">
    <citation type="submission" date="2020-04" db="EMBL/GenBank/DDBJ databases">
        <authorList>
            <person name="Laetsch R D."/>
            <person name="Stevens L."/>
            <person name="Kumar S."/>
            <person name="Blaxter L. M."/>
        </authorList>
    </citation>
    <scope>NUCLEOTIDE SEQUENCE [LARGE SCALE GENOMIC DNA]</scope>
</reference>
<organism evidence="2 3">
    <name type="scientific">Caenorhabditis bovis</name>
    <dbReference type="NCBI Taxonomy" id="2654633"/>
    <lineage>
        <taxon>Eukaryota</taxon>
        <taxon>Metazoa</taxon>
        <taxon>Ecdysozoa</taxon>
        <taxon>Nematoda</taxon>
        <taxon>Chromadorea</taxon>
        <taxon>Rhabditida</taxon>
        <taxon>Rhabditina</taxon>
        <taxon>Rhabditomorpha</taxon>
        <taxon>Rhabditoidea</taxon>
        <taxon>Rhabditidae</taxon>
        <taxon>Peloderinae</taxon>
        <taxon>Caenorhabditis</taxon>
    </lineage>
</organism>
<name>A0A8S1ES77_9PELO</name>
<evidence type="ECO:0000313" key="3">
    <source>
        <dbReference type="Proteomes" id="UP000494206"/>
    </source>
</evidence>
<dbReference type="Proteomes" id="UP000494206">
    <property type="component" value="Unassembled WGS sequence"/>
</dbReference>
<dbReference type="AlphaFoldDB" id="A0A8S1ES77"/>
<feature type="region of interest" description="Disordered" evidence="1">
    <location>
        <begin position="1"/>
        <end position="52"/>
    </location>
</feature>
<dbReference type="PANTHER" id="PTHR36522:SF1">
    <property type="entry name" value="AT HOOK-CONTAINING PROTEIN ATTF-4"/>
    <property type="match status" value="1"/>
</dbReference>
<evidence type="ECO:0000313" key="2">
    <source>
        <dbReference type="EMBL" id="CAB3402945.1"/>
    </source>
</evidence>
<evidence type="ECO:0000256" key="1">
    <source>
        <dbReference type="SAM" id="MobiDB-lite"/>
    </source>
</evidence>
<gene>
    <name evidence="2" type="ORF">CBOVIS_LOCUS5479</name>
</gene>
<dbReference type="EMBL" id="CADEPM010000003">
    <property type="protein sequence ID" value="CAB3402945.1"/>
    <property type="molecule type" value="Genomic_DNA"/>
</dbReference>
<feature type="compositionally biased region" description="Polar residues" evidence="1">
    <location>
        <begin position="255"/>
        <end position="271"/>
    </location>
</feature>
<accession>A0A8S1ES77</accession>